<feature type="transmembrane region" description="Helical" evidence="1">
    <location>
        <begin position="67"/>
        <end position="86"/>
    </location>
</feature>
<evidence type="ECO:0000256" key="1">
    <source>
        <dbReference type="SAM" id="Phobius"/>
    </source>
</evidence>
<feature type="transmembrane region" description="Helical" evidence="1">
    <location>
        <begin position="98"/>
        <end position="116"/>
    </location>
</feature>
<keyword evidence="1" id="KW-0472">Membrane</keyword>
<dbReference type="EMBL" id="UPPP01000082">
    <property type="protein sequence ID" value="VBB07850.1"/>
    <property type="molecule type" value="Genomic_DNA"/>
</dbReference>
<keyword evidence="1" id="KW-1133">Transmembrane helix</keyword>
<keyword evidence="1" id="KW-0812">Transmembrane</keyword>
<dbReference type="InterPro" id="IPR026268">
    <property type="entry name" value="RseC"/>
</dbReference>
<dbReference type="AlphaFoldDB" id="A0A498RA82"/>
<dbReference type="OrthoDB" id="307768at2"/>
<dbReference type="PANTHER" id="PTHR35867:SF1">
    <property type="entry name" value="PROTEIN RSEC"/>
    <property type="match status" value="1"/>
</dbReference>
<proteinExistence type="predicted"/>
<evidence type="ECO:0000313" key="3">
    <source>
        <dbReference type="Proteomes" id="UP000277811"/>
    </source>
</evidence>
<reference evidence="2 3" key="1">
    <citation type="submission" date="2018-06" db="EMBL/GenBank/DDBJ databases">
        <authorList>
            <person name="Strepis N."/>
        </authorList>
    </citation>
    <scope>NUCLEOTIDE SEQUENCE [LARGE SCALE GENOMIC DNA]</scope>
    <source>
        <strain evidence="2">LUCI</strain>
    </source>
</reference>
<organism evidence="2 3">
    <name type="scientific">Lucifera butyrica</name>
    <dbReference type="NCBI Taxonomy" id="1351585"/>
    <lineage>
        <taxon>Bacteria</taxon>
        <taxon>Bacillati</taxon>
        <taxon>Bacillota</taxon>
        <taxon>Negativicutes</taxon>
        <taxon>Veillonellales</taxon>
        <taxon>Veillonellaceae</taxon>
        <taxon>Lucifera</taxon>
    </lineage>
</organism>
<dbReference type="PIRSF" id="PIRSF004923">
    <property type="entry name" value="RseC"/>
    <property type="match status" value="1"/>
</dbReference>
<gene>
    <name evidence="2" type="ORF">LUCI_3115</name>
</gene>
<keyword evidence="3" id="KW-1185">Reference proteome</keyword>
<name>A0A498RA82_9FIRM</name>
<dbReference type="RefSeq" id="WP_122628774.1">
    <property type="nucleotide sequence ID" value="NZ_UPPP01000082.1"/>
</dbReference>
<accession>A0A498RA82</accession>
<dbReference type="PANTHER" id="PTHR35867">
    <property type="entry name" value="PROTEIN RSEC"/>
    <property type="match status" value="1"/>
</dbReference>
<dbReference type="Pfam" id="PF04246">
    <property type="entry name" value="RseC_MucC"/>
    <property type="match status" value="1"/>
</dbReference>
<protein>
    <submittedName>
        <fullName evidence="2">Positive regulator of sigma(E) rsec/mucc</fullName>
    </submittedName>
</protein>
<sequence length="138" mass="14495">MEKQQEGVVIDIIGNLAKVKTSRHNDCENCGACPGNSAIVLEARNPLGATPGQRVLVEVPAGNMLKAAFIVYVLPLLAILAGALAGGFTAGKLGSGPFWFQIAGGGIFFCCSVLYIKYFDHSARSNAAMQPVVTKILD</sequence>
<evidence type="ECO:0000313" key="2">
    <source>
        <dbReference type="EMBL" id="VBB07850.1"/>
    </source>
</evidence>
<dbReference type="InterPro" id="IPR007359">
    <property type="entry name" value="SigmaE_reg_RseC_MucC"/>
</dbReference>
<dbReference type="Proteomes" id="UP000277811">
    <property type="component" value="Unassembled WGS sequence"/>
</dbReference>